<reference evidence="2" key="1">
    <citation type="submission" date="2016-11" db="UniProtKB">
        <authorList>
            <consortium name="WormBaseParasite"/>
        </authorList>
    </citation>
    <scope>IDENTIFICATION</scope>
</reference>
<dbReference type="STRING" id="1561998.A0A1I7U2H2"/>
<proteinExistence type="predicted"/>
<protein>
    <submittedName>
        <fullName evidence="2">DUF3444 domain-containing protein</fullName>
    </submittedName>
</protein>
<keyword evidence="1" id="KW-1185">Reference proteome</keyword>
<dbReference type="eggNOG" id="ENOG502TFZJ">
    <property type="taxonomic scope" value="Eukaryota"/>
</dbReference>
<dbReference type="WBParaSite" id="Csp11.Scaffold629.g14184.t1">
    <property type="protein sequence ID" value="Csp11.Scaffold629.g14184.t1"/>
    <property type="gene ID" value="Csp11.Scaffold629.g14184"/>
</dbReference>
<evidence type="ECO:0000313" key="2">
    <source>
        <dbReference type="WBParaSite" id="Csp11.Scaffold629.g14184.t1"/>
    </source>
</evidence>
<sequence length="203" mass="24130">MDCYISRAPTFSALVKIEHFDNETPSEIKDFEPFVVYSLNKKKRWEIDEDSVNLVTGDEDVKSIVVEREVPDLFYAWWSLRHEHSHDCYNYSVAVDSNKIDEAKKAEKVIGYHIVRVPKNYKKIFDHKCTRYIGLRYPDFLGYLPRDLLTPLEYELRENEGEDVEEEEEEKEEVETVKPTNFYNFEDHIVAKKQRKPKGWISV</sequence>
<organism evidence="1 2">
    <name type="scientific">Caenorhabditis tropicalis</name>
    <dbReference type="NCBI Taxonomy" id="1561998"/>
    <lineage>
        <taxon>Eukaryota</taxon>
        <taxon>Metazoa</taxon>
        <taxon>Ecdysozoa</taxon>
        <taxon>Nematoda</taxon>
        <taxon>Chromadorea</taxon>
        <taxon>Rhabditida</taxon>
        <taxon>Rhabditina</taxon>
        <taxon>Rhabditomorpha</taxon>
        <taxon>Rhabditoidea</taxon>
        <taxon>Rhabditidae</taxon>
        <taxon>Peloderinae</taxon>
        <taxon>Caenorhabditis</taxon>
    </lineage>
</organism>
<dbReference type="Proteomes" id="UP000095282">
    <property type="component" value="Unplaced"/>
</dbReference>
<name>A0A1I7U2H2_9PELO</name>
<evidence type="ECO:0000313" key="1">
    <source>
        <dbReference type="Proteomes" id="UP000095282"/>
    </source>
</evidence>
<dbReference type="AlphaFoldDB" id="A0A1I7U2H2"/>
<accession>A0A1I7U2H2</accession>